<evidence type="ECO:0000256" key="2">
    <source>
        <dbReference type="ARBA" id="ARBA00022679"/>
    </source>
</evidence>
<dbReference type="Pfam" id="PF04072">
    <property type="entry name" value="LCM"/>
    <property type="match status" value="1"/>
</dbReference>
<dbReference type="PANTHER" id="PTHR43619">
    <property type="entry name" value="S-ADENOSYL-L-METHIONINE-DEPENDENT METHYLTRANSFERASE YKTD-RELATED"/>
    <property type="match status" value="1"/>
</dbReference>
<evidence type="ECO:0000256" key="1">
    <source>
        <dbReference type="ARBA" id="ARBA00022603"/>
    </source>
</evidence>
<name>A0AAV5DHY9_ELECO</name>
<evidence type="ECO:0000256" key="3">
    <source>
        <dbReference type="SAM" id="MobiDB-lite"/>
    </source>
</evidence>
<sequence length="153" mass="17300">MPVRPRPAAQLPTPLVSRAPSIVQPLLRCSPAPPINCSWNRRNRSPRGPFATAADAPRGGPFPEPEERDPLLLAALRASRFRDLESRRPDHYRLATRYIDDKLQNLISSSEDSRQMGMDTRPYRLTWPRLSVVYDVSPGRVFNTATQQLRGVT</sequence>
<reference evidence="4" key="1">
    <citation type="journal article" date="2018" name="DNA Res.">
        <title>Multiple hybrid de novo genome assembly of finger millet, an orphan allotetraploid crop.</title>
        <authorList>
            <person name="Hatakeyama M."/>
            <person name="Aluri S."/>
            <person name="Balachadran M.T."/>
            <person name="Sivarajan S.R."/>
            <person name="Patrignani A."/>
            <person name="Gruter S."/>
            <person name="Poveda L."/>
            <person name="Shimizu-Inatsugi R."/>
            <person name="Baeten J."/>
            <person name="Francoijs K.J."/>
            <person name="Nataraja K.N."/>
            <person name="Reddy Y.A.N."/>
            <person name="Phadnis S."/>
            <person name="Ravikumar R.L."/>
            <person name="Schlapbach R."/>
            <person name="Sreeman S.M."/>
            <person name="Shimizu K.K."/>
        </authorList>
    </citation>
    <scope>NUCLEOTIDE SEQUENCE</scope>
</reference>
<keyword evidence="1" id="KW-0489">Methyltransferase</keyword>
<dbReference type="GO" id="GO:0008168">
    <property type="term" value="F:methyltransferase activity"/>
    <property type="evidence" value="ECO:0007669"/>
    <property type="project" value="UniProtKB-KW"/>
</dbReference>
<reference evidence="4" key="2">
    <citation type="submission" date="2021-12" db="EMBL/GenBank/DDBJ databases">
        <title>Resequencing data analysis of finger millet.</title>
        <authorList>
            <person name="Hatakeyama M."/>
            <person name="Aluri S."/>
            <person name="Balachadran M.T."/>
            <person name="Sivarajan S.R."/>
            <person name="Poveda L."/>
            <person name="Shimizu-Inatsugi R."/>
            <person name="Schlapbach R."/>
            <person name="Sreeman S.M."/>
            <person name="Shimizu K.K."/>
        </authorList>
    </citation>
    <scope>NUCLEOTIDE SEQUENCE</scope>
</reference>
<keyword evidence="5" id="KW-1185">Reference proteome</keyword>
<evidence type="ECO:0000313" key="5">
    <source>
        <dbReference type="Proteomes" id="UP001054889"/>
    </source>
</evidence>
<accession>A0AAV5DHY9</accession>
<dbReference type="PANTHER" id="PTHR43619:SF2">
    <property type="entry name" value="S-ADENOSYL-L-METHIONINE-DEPENDENT METHYLTRANSFERASES SUPERFAMILY PROTEIN"/>
    <property type="match status" value="1"/>
</dbReference>
<proteinExistence type="predicted"/>
<dbReference type="InterPro" id="IPR007213">
    <property type="entry name" value="Ppm1/Ppm2/Tcmp"/>
</dbReference>
<dbReference type="GO" id="GO:0032259">
    <property type="term" value="P:methylation"/>
    <property type="evidence" value="ECO:0007669"/>
    <property type="project" value="UniProtKB-KW"/>
</dbReference>
<evidence type="ECO:0000313" key="4">
    <source>
        <dbReference type="EMBL" id="GJN09810.1"/>
    </source>
</evidence>
<keyword evidence="2" id="KW-0808">Transferase</keyword>
<protein>
    <submittedName>
        <fullName evidence="4">Uncharacterized protein</fullName>
    </submittedName>
</protein>
<dbReference type="AlphaFoldDB" id="A0AAV5DHY9"/>
<gene>
    <name evidence="4" type="primary">ga27850</name>
    <name evidence="4" type="ORF">PR202_ga27850</name>
</gene>
<dbReference type="Gene3D" id="3.40.50.150">
    <property type="entry name" value="Vaccinia Virus protein VP39"/>
    <property type="match status" value="1"/>
</dbReference>
<dbReference type="Proteomes" id="UP001054889">
    <property type="component" value="Unassembled WGS sequence"/>
</dbReference>
<dbReference type="EMBL" id="BQKI01000017">
    <property type="protein sequence ID" value="GJN09810.1"/>
    <property type="molecule type" value="Genomic_DNA"/>
</dbReference>
<comment type="caution">
    <text evidence="4">The sequence shown here is derived from an EMBL/GenBank/DDBJ whole genome shotgun (WGS) entry which is preliminary data.</text>
</comment>
<feature type="region of interest" description="Disordered" evidence="3">
    <location>
        <begin position="34"/>
        <end position="67"/>
    </location>
</feature>
<dbReference type="InterPro" id="IPR029063">
    <property type="entry name" value="SAM-dependent_MTases_sf"/>
</dbReference>
<organism evidence="4 5">
    <name type="scientific">Eleusine coracana subsp. coracana</name>
    <dbReference type="NCBI Taxonomy" id="191504"/>
    <lineage>
        <taxon>Eukaryota</taxon>
        <taxon>Viridiplantae</taxon>
        <taxon>Streptophyta</taxon>
        <taxon>Embryophyta</taxon>
        <taxon>Tracheophyta</taxon>
        <taxon>Spermatophyta</taxon>
        <taxon>Magnoliopsida</taxon>
        <taxon>Liliopsida</taxon>
        <taxon>Poales</taxon>
        <taxon>Poaceae</taxon>
        <taxon>PACMAD clade</taxon>
        <taxon>Chloridoideae</taxon>
        <taxon>Cynodonteae</taxon>
        <taxon>Eleusininae</taxon>
        <taxon>Eleusine</taxon>
    </lineage>
</organism>
<dbReference type="SUPFAM" id="SSF53335">
    <property type="entry name" value="S-adenosyl-L-methionine-dependent methyltransferases"/>
    <property type="match status" value="1"/>
</dbReference>